<dbReference type="CDD" id="cd07023">
    <property type="entry name" value="S49_Sppa_N_C"/>
    <property type="match status" value="1"/>
</dbReference>
<keyword evidence="8" id="KW-1185">Reference proteome</keyword>
<accession>A0A6P2D9X9</accession>
<dbReference type="InterPro" id="IPR002142">
    <property type="entry name" value="Peptidase_S49"/>
</dbReference>
<name>A0A6P2D9X9_9BACT</name>
<dbReference type="PANTHER" id="PTHR42987:SF4">
    <property type="entry name" value="PROTEASE SOHB-RELATED"/>
    <property type="match status" value="1"/>
</dbReference>
<dbReference type="InterPro" id="IPR029045">
    <property type="entry name" value="ClpP/crotonase-like_dom_sf"/>
</dbReference>
<dbReference type="Pfam" id="PF01343">
    <property type="entry name" value="Peptidase_S49"/>
    <property type="match status" value="1"/>
</dbReference>
<keyword evidence="2" id="KW-0645">Protease</keyword>
<keyword evidence="4" id="KW-0720">Serine protease</keyword>
<feature type="domain" description="Peptidase S49" evidence="6">
    <location>
        <begin position="146"/>
        <end position="246"/>
    </location>
</feature>
<dbReference type="GO" id="GO:0006508">
    <property type="term" value="P:proteolysis"/>
    <property type="evidence" value="ECO:0007669"/>
    <property type="project" value="UniProtKB-KW"/>
</dbReference>
<dbReference type="GO" id="GO:0008236">
    <property type="term" value="F:serine-type peptidase activity"/>
    <property type="evidence" value="ECO:0007669"/>
    <property type="project" value="UniProtKB-KW"/>
</dbReference>
<dbReference type="KEGG" id="gms:SOIL9_14040"/>
<dbReference type="Gene3D" id="3.90.226.10">
    <property type="entry name" value="2-enoyl-CoA Hydratase, Chain A, domain 1"/>
    <property type="match status" value="2"/>
</dbReference>
<reference evidence="7 8" key="1">
    <citation type="submission" date="2019-05" db="EMBL/GenBank/DDBJ databases">
        <authorList>
            <consortium name="Science for Life Laboratories"/>
        </authorList>
    </citation>
    <scope>NUCLEOTIDE SEQUENCE [LARGE SCALE GENOMIC DNA]</scope>
    <source>
        <strain evidence="7">Soil9</strain>
    </source>
</reference>
<evidence type="ECO:0000256" key="2">
    <source>
        <dbReference type="ARBA" id="ARBA00022670"/>
    </source>
</evidence>
<evidence type="ECO:0000313" key="7">
    <source>
        <dbReference type="EMBL" id="VTR96310.1"/>
    </source>
</evidence>
<keyword evidence="5" id="KW-0472">Membrane</keyword>
<gene>
    <name evidence="7" type="ORF">SOIL9_14040</name>
</gene>
<evidence type="ECO:0000313" key="8">
    <source>
        <dbReference type="Proteomes" id="UP000464178"/>
    </source>
</evidence>
<dbReference type="EMBL" id="LR593886">
    <property type="protein sequence ID" value="VTR96310.1"/>
    <property type="molecule type" value="Genomic_DNA"/>
</dbReference>
<dbReference type="InterPro" id="IPR047272">
    <property type="entry name" value="S49_SppA_C"/>
</dbReference>
<proteinExistence type="inferred from homology"/>
<evidence type="ECO:0000256" key="3">
    <source>
        <dbReference type="ARBA" id="ARBA00022801"/>
    </source>
</evidence>
<organism evidence="7 8">
    <name type="scientific">Gemmata massiliana</name>
    <dbReference type="NCBI Taxonomy" id="1210884"/>
    <lineage>
        <taxon>Bacteria</taxon>
        <taxon>Pseudomonadati</taxon>
        <taxon>Planctomycetota</taxon>
        <taxon>Planctomycetia</taxon>
        <taxon>Gemmatales</taxon>
        <taxon>Gemmataceae</taxon>
        <taxon>Gemmata</taxon>
    </lineage>
</organism>
<evidence type="ECO:0000256" key="5">
    <source>
        <dbReference type="SAM" id="Phobius"/>
    </source>
</evidence>
<evidence type="ECO:0000256" key="1">
    <source>
        <dbReference type="ARBA" id="ARBA00008683"/>
    </source>
</evidence>
<feature type="transmembrane region" description="Helical" evidence="5">
    <location>
        <begin position="21"/>
        <end position="45"/>
    </location>
</feature>
<dbReference type="AlphaFoldDB" id="A0A6P2D9X9"/>
<keyword evidence="5" id="KW-0812">Transmembrane</keyword>
<dbReference type="Proteomes" id="UP000464178">
    <property type="component" value="Chromosome"/>
</dbReference>
<protein>
    <recommendedName>
        <fullName evidence="6">Peptidase S49 domain-containing protein</fullName>
    </recommendedName>
</protein>
<evidence type="ECO:0000256" key="4">
    <source>
        <dbReference type="ARBA" id="ARBA00022825"/>
    </source>
</evidence>
<dbReference type="PANTHER" id="PTHR42987">
    <property type="entry name" value="PEPTIDASE S49"/>
    <property type="match status" value="1"/>
</dbReference>
<sequence>MTPALSPPPSTPPAKSTLRSGCLLPVAVLFFLLSVLVNVVFLLGYTGAISDPLAETPDTLNEQFYLGDTHARDKVAIVRVSGVITDGGIAYPVQQLRAAAADRHVKVVVLRVDSPGGTVTASEELYQCILNLRDNTGRRFPGTGPKPVSVSMGGLATSGGYYIATAGNPIVAEKTTITGSIGVFAALPNVAEWAHKNGVKLELVKAGGIKASGSFFHDLGPEERQTWQDTVDNAYDEFLKTIAAGRPGLNPDALQHEPVIQRVVQERDEKGNPKLVNGKTVDVKYTRVRADGGTFTAQQAHQFKLIDGIEDLPNAIRNAAVRAGLSSFKAIVYERPQGLVEKLTGVKVQGRGGAFEIPDVSANLTPRLWYLAPTADAGLLAPNP</sequence>
<keyword evidence="3" id="KW-0378">Hydrolase</keyword>
<dbReference type="RefSeq" id="WP_162670612.1">
    <property type="nucleotide sequence ID" value="NZ_LR593886.1"/>
</dbReference>
<keyword evidence="5" id="KW-1133">Transmembrane helix</keyword>
<evidence type="ECO:0000259" key="6">
    <source>
        <dbReference type="Pfam" id="PF01343"/>
    </source>
</evidence>
<comment type="similarity">
    <text evidence="1">Belongs to the peptidase S49 family.</text>
</comment>
<dbReference type="SUPFAM" id="SSF52096">
    <property type="entry name" value="ClpP/crotonase"/>
    <property type="match status" value="1"/>
</dbReference>